<evidence type="ECO:0000313" key="3">
    <source>
        <dbReference type="Proteomes" id="UP001303473"/>
    </source>
</evidence>
<proteinExistence type="predicted"/>
<gene>
    <name evidence="2" type="ORF">QBC46DRAFT_356387</name>
</gene>
<feature type="signal peptide" evidence="1">
    <location>
        <begin position="1"/>
        <end position="24"/>
    </location>
</feature>
<dbReference type="AlphaFoldDB" id="A0AAN6S2S7"/>
<evidence type="ECO:0000256" key="1">
    <source>
        <dbReference type="SAM" id="SignalP"/>
    </source>
</evidence>
<keyword evidence="1" id="KW-0732">Signal</keyword>
<evidence type="ECO:0000313" key="2">
    <source>
        <dbReference type="EMBL" id="KAK3937731.1"/>
    </source>
</evidence>
<protein>
    <submittedName>
        <fullName evidence="2">Uncharacterized protein</fullName>
    </submittedName>
</protein>
<organism evidence="2 3">
    <name type="scientific">Diplogelasinospora grovesii</name>
    <dbReference type="NCBI Taxonomy" id="303347"/>
    <lineage>
        <taxon>Eukaryota</taxon>
        <taxon>Fungi</taxon>
        <taxon>Dikarya</taxon>
        <taxon>Ascomycota</taxon>
        <taxon>Pezizomycotina</taxon>
        <taxon>Sordariomycetes</taxon>
        <taxon>Sordariomycetidae</taxon>
        <taxon>Sordariales</taxon>
        <taxon>Diplogelasinosporaceae</taxon>
        <taxon>Diplogelasinospora</taxon>
    </lineage>
</organism>
<accession>A0AAN6S2S7</accession>
<keyword evidence="3" id="KW-1185">Reference proteome</keyword>
<feature type="chain" id="PRO_5042891612" evidence="1">
    <location>
        <begin position="25"/>
        <end position="501"/>
    </location>
</feature>
<name>A0AAN6S2S7_9PEZI</name>
<comment type="caution">
    <text evidence="2">The sequence shown here is derived from an EMBL/GenBank/DDBJ whole genome shotgun (WGS) entry which is preliminary data.</text>
</comment>
<sequence>MSLFAVLFAAAAAATPSSISQAQASVGNCTTNSFTVPSWYVREFHSASGAVTLDLQNRASNSTASLTCQTGNATSTWSKCASKENTASLDASVQLSGGAAAAAGVQVRQTWVCDDRNTTKPIAFTASGNASLSLTCASNTCTSTDPLVLVRGTLHSPVENVSPAYASGPDGHDKPGCGARSKDPTWELGTIVYLNETGDGSSAIASQSIQFQVVNTAIGYTAGCLNYFAVAPGEDPAVRMVCGGGVDFTRRERYSIRTETVFYPRSRQFGINQTWFCDDADAARPVMISATGNTTLSLDCTTDGTSTACQADKAMVRGSVLSEEPLPAYSIEDPLPTPDGCTISSIVAPSWTQSNFEVDKNATATSAGESPASVSFNMKLKTQANLFDYPVFVNQDNVLLEDAGEKWWPCSFGAGEEPSAPKQCSFRYSEKDARLELKADWVCFDLDANHPIMFSGVTATTLPKLNCATSSSTALSRCATDPDSTWQSDMANVTWRTVTSL</sequence>
<reference evidence="3" key="1">
    <citation type="journal article" date="2023" name="Mol. Phylogenet. Evol.">
        <title>Genome-scale phylogeny and comparative genomics of the fungal order Sordariales.</title>
        <authorList>
            <person name="Hensen N."/>
            <person name="Bonometti L."/>
            <person name="Westerberg I."/>
            <person name="Brannstrom I.O."/>
            <person name="Guillou S."/>
            <person name="Cros-Aarteil S."/>
            <person name="Calhoun S."/>
            <person name="Haridas S."/>
            <person name="Kuo A."/>
            <person name="Mondo S."/>
            <person name="Pangilinan J."/>
            <person name="Riley R."/>
            <person name="LaButti K."/>
            <person name="Andreopoulos B."/>
            <person name="Lipzen A."/>
            <person name="Chen C."/>
            <person name="Yan M."/>
            <person name="Daum C."/>
            <person name="Ng V."/>
            <person name="Clum A."/>
            <person name="Steindorff A."/>
            <person name="Ohm R.A."/>
            <person name="Martin F."/>
            <person name="Silar P."/>
            <person name="Natvig D.O."/>
            <person name="Lalanne C."/>
            <person name="Gautier V."/>
            <person name="Ament-Velasquez S.L."/>
            <person name="Kruys A."/>
            <person name="Hutchinson M.I."/>
            <person name="Powell A.J."/>
            <person name="Barry K."/>
            <person name="Miller A.N."/>
            <person name="Grigoriev I.V."/>
            <person name="Debuchy R."/>
            <person name="Gladieux P."/>
            <person name="Hiltunen Thoren M."/>
            <person name="Johannesson H."/>
        </authorList>
    </citation>
    <scope>NUCLEOTIDE SEQUENCE [LARGE SCALE GENOMIC DNA]</scope>
    <source>
        <strain evidence="3">CBS 340.73</strain>
    </source>
</reference>
<dbReference type="Proteomes" id="UP001303473">
    <property type="component" value="Unassembled WGS sequence"/>
</dbReference>
<dbReference type="EMBL" id="MU853846">
    <property type="protein sequence ID" value="KAK3937731.1"/>
    <property type="molecule type" value="Genomic_DNA"/>
</dbReference>